<evidence type="ECO:0000313" key="12">
    <source>
        <dbReference type="Proteomes" id="UP000002089"/>
    </source>
</evidence>
<feature type="domain" description="Gp49 pectin lyase-like" evidence="10">
    <location>
        <begin position="411"/>
        <end position="658"/>
    </location>
</feature>
<gene>
    <name evidence="11" type="primary">gp49</name>
</gene>
<feature type="binding site" evidence="13">
    <location>
        <position position="561"/>
    </location>
    <ligand>
        <name>Ca(2+)</name>
        <dbReference type="ChEBI" id="CHEBI:29108"/>
    </ligand>
</feature>
<keyword evidence="3" id="KW-1227">Viral tail protein</keyword>
<evidence type="ECO:0000256" key="3">
    <source>
        <dbReference type="ARBA" id="ARBA00022732"/>
    </source>
</evidence>
<organism evidence="11 12">
    <name type="scientific">Pseudomonas phage LKA1</name>
    <dbReference type="NCBI Taxonomy" id="386793"/>
    <lineage>
        <taxon>Viruses</taxon>
        <taxon>Duplodnaviria</taxon>
        <taxon>Heunggongvirae</taxon>
        <taxon>Uroviricota</taxon>
        <taxon>Caudoviricetes</taxon>
        <taxon>Autographivirales</taxon>
        <taxon>Autoscriptoviridae</taxon>
        <taxon>Stubburvirus</taxon>
        <taxon>Stubburvirus LKA1</taxon>
    </lineage>
</organism>
<protein>
    <submittedName>
        <fullName evidence="11">Putative tail fiber protein</fullName>
    </submittedName>
</protein>
<sequence length="769" mass="80341">MAQTPSTWADYVGDGVEDTFQVTFPYQKQQEVFVTVGGDPAAFTFISAGWIQLAAVPVNGAAIRVRRSTEAFEPRHEFANGVPLLPRFIDENNTQFLYTVQEAVNETHGIASEALSVAEEARGIAQAASDKVDAATIDSAHQLRLDLADPAKGPGLLGYDRDVSYPVGSVGQSLQFLEMGRVTPAQFGAVGDGASHPLSERYATLAEAQTVYPHAVALSDEIDWAALQAAVDSGAPVHIPSGDYQINRGISSTGSLQIAGDGATSIIRPTAAFTGTSVLSCVGSLVALPNISSVSAGSLTIDFASTPNLVAGDVFIIYNPTDSSFSGFRTSYRAGEFCEVRAVSGNTVTIRSALYAAYDGATVAIYKVVSGVVDIASIQIVGGTVPMNGLLVEAVVSPRVDDVTVTLANNAGVYFARCYDAKITNSNISNIGDGGDDYGIIFGNCHDGGADNCKVYARRHAIATGGDAEVGCVPVRNVRMRNCTLRNDITSGTHCADFHGNAEDCSYENCTIYGGATWQGKDISYRHCTITNASGGWIVISAEILGGTFLLDQCTLYTTGDPQPGNRGVIDVGGNSAVLTTNTTQPCNFLIQGGSLRAPSLSTSSYLLRARLEGSTVPVNIQYSGQAIDVGSLGKVLQLDITSGSTSPEYLIVENLAGLPSGITLASAAGGFASAPMRMPVLGGRVQVTTATNASSVTAPVTFRYIYPKAPTVQVTKTDRSYAGNRVGVAIANPTSASGATLGLFTDDGTNFSSAVTNQLNWQAGIYEV</sequence>
<feature type="domain" description="Tailspike protein-like Ig-like" evidence="9">
    <location>
        <begin position="682"/>
        <end position="763"/>
    </location>
</feature>
<keyword evidence="4" id="KW-0946">Virion</keyword>
<feature type="domain" description="Tailspike protein-like Ig-like" evidence="9">
    <location>
        <begin position="281"/>
        <end position="368"/>
    </location>
</feature>
<dbReference type="InterPro" id="IPR006626">
    <property type="entry name" value="PbH1"/>
</dbReference>
<feature type="binding site" evidence="13">
    <location>
        <position position="535"/>
    </location>
    <ligand>
        <name>Ca(2+)</name>
        <dbReference type="ChEBI" id="CHEBI:29108"/>
    </ligand>
</feature>
<dbReference type="GO" id="GO:0098996">
    <property type="term" value="P:symbiont entry into host cell via disruption of host cell glycocalyx"/>
    <property type="evidence" value="ECO:0007669"/>
    <property type="project" value="UniProtKB-KW"/>
</dbReference>
<dbReference type="Pfam" id="PF20745">
    <property type="entry name" value="TSP_Ig-like"/>
    <property type="match status" value="2"/>
</dbReference>
<dbReference type="SMR" id="Q0E5W5"/>
<dbReference type="PDBsum" id="4RU4"/>
<dbReference type="Pfam" id="PF22442">
    <property type="entry name" value="Gp49_Pectate_lyase_like"/>
    <property type="match status" value="1"/>
</dbReference>
<dbReference type="SMART" id="SM00710">
    <property type="entry name" value="PbH1"/>
    <property type="match status" value="4"/>
</dbReference>
<evidence type="ECO:0000256" key="2">
    <source>
        <dbReference type="ARBA" id="ARBA00022717"/>
    </source>
</evidence>
<keyword evidence="12" id="KW-1185">Reference proteome</keyword>
<keyword evidence="2" id="KW-1235">Degradation of host cell envelope components during virus entry</keyword>
<dbReference type="GO" id="GO:0098994">
    <property type="term" value="P:symbiont entry into host cell via disruption of host cell envelope"/>
    <property type="evidence" value="ECO:0007669"/>
    <property type="project" value="UniProtKB-KW"/>
</dbReference>
<dbReference type="EMBL" id="AM265639">
    <property type="protein sequence ID" value="CAK25017.1"/>
    <property type="molecule type" value="Genomic_DNA"/>
</dbReference>
<dbReference type="InterPro" id="IPR054136">
    <property type="entry name" value="Gp49_pectate_lyase-like"/>
</dbReference>
<dbReference type="InterPro" id="IPR005604">
    <property type="entry name" value="Phage_T7_tail_fibre-like_N"/>
</dbReference>
<dbReference type="InterPro" id="IPR011050">
    <property type="entry name" value="Pectin_lyase_fold/virulence"/>
</dbReference>
<keyword evidence="7" id="KW-1238">Degradation of host capsule during virus entry</keyword>
<dbReference type="OrthoDB" id="886at10239"/>
<reference evidence="13" key="2">
    <citation type="journal article" date="2017" name="Sci. Rep.">
        <title>The O-specific polysaccharide lyase from the phage LKA1 tailspike reduces Pseudomonas virulence.</title>
        <authorList>
            <person name="Olszak T."/>
            <person name="Shneider M.M."/>
            <person name="Latka A."/>
            <person name="Maciejewska B."/>
            <person name="Browning C."/>
            <person name="Sycheva L.V."/>
            <person name="Cornelissen A."/>
            <person name="Danis-Wlodarczyk K."/>
            <person name="Senchenkova S.N."/>
            <person name="Shashkov A.S."/>
            <person name="Gula G."/>
            <person name="Arabski M."/>
            <person name="Wasik S."/>
            <person name="Miroshnikov K.A."/>
            <person name="Lavigne R."/>
            <person name="Leiman P.G."/>
            <person name="Knirel Y.A."/>
            <person name="Drulis-Kawa Z."/>
        </authorList>
    </citation>
    <scope>X-RAY CRYSTALLOGRAPHY (1.90 ANGSTROMS) OF 168-769 IN COMPLEX WITH CA(2+)</scope>
</reference>
<dbReference type="Pfam" id="PF03906">
    <property type="entry name" value="Phage_T7_tail"/>
    <property type="match status" value="1"/>
</dbReference>
<keyword evidence="5" id="KW-1160">Virus entry into host cell</keyword>
<keyword evidence="13" id="KW-0002">3D-structure</keyword>
<evidence type="ECO:0000259" key="10">
    <source>
        <dbReference type="Pfam" id="PF22442"/>
    </source>
</evidence>
<evidence type="ECO:0007829" key="13">
    <source>
        <dbReference type="PDB" id="4RU4"/>
    </source>
</evidence>
<dbReference type="RefSeq" id="YP_001522890.1">
    <property type="nucleotide sequence ID" value="NC_009936.1"/>
</dbReference>
<evidence type="ECO:0000259" key="8">
    <source>
        <dbReference type="Pfam" id="PF03906"/>
    </source>
</evidence>
<evidence type="ECO:0000256" key="6">
    <source>
        <dbReference type="ARBA" id="ARBA00035636"/>
    </source>
</evidence>
<dbReference type="GO" id="GO:0046872">
    <property type="term" value="F:metal ion binding"/>
    <property type="evidence" value="ECO:0007669"/>
    <property type="project" value="UniProtKB-KW"/>
</dbReference>
<dbReference type="Proteomes" id="UP000002089">
    <property type="component" value="Segment"/>
</dbReference>
<accession>Q0E5W5</accession>
<evidence type="ECO:0000256" key="5">
    <source>
        <dbReference type="ARBA" id="ARBA00023296"/>
    </source>
</evidence>
<comment type="subcellular location">
    <subcellularLocation>
        <location evidence="1">Virion</location>
    </subcellularLocation>
</comment>
<dbReference type="InterPro" id="IPR012334">
    <property type="entry name" value="Pectin_lyas_fold"/>
</dbReference>
<keyword evidence="13" id="KW-0106">Calcium</keyword>
<dbReference type="GO" id="GO:0098015">
    <property type="term" value="C:virus tail"/>
    <property type="evidence" value="ECO:0007669"/>
    <property type="project" value="UniProtKB-KW"/>
</dbReference>
<dbReference type="Gene3D" id="2.160.20.10">
    <property type="entry name" value="Single-stranded right-handed beta-helix, Pectin lyase-like"/>
    <property type="match status" value="1"/>
</dbReference>
<dbReference type="InterPro" id="IPR049350">
    <property type="entry name" value="TSP_Ig-like"/>
</dbReference>
<evidence type="ECO:0000259" key="9">
    <source>
        <dbReference type="Pfam" id="PF20745"/>
    </source>
</evidence>
<evidence type="ECO:0000313" key="11">
    <source>
        <dbReference type="EMBL" id="CAK25017.1"/>
    </source>
</evidence>
<feature type="domain" description="Bacteriophage T7 tail fibre protein-like N-terminal" evidence="8">
    <location>
        <begin position="1"/>
        <end position="108"/>
    </location>
</feature>
<comment type="similarity">
    <text evidence="6">In the N-terminal section; belongs to the Teseptimavirus fiber family.</text>
</comment>
<evidence type="ECO:0000256" key="4">
    <source>
        <dbReference type="ARBA" id="ARBA00022844"/>
    </source>
</evidence>
<evidence type="ECO:0000256" key="1">
    <source>
        <dbReference type="ARBA" id="ARBA00004328"/>
    </source>
</evidence>
<evidence type="ECO:0000256" key="7">
    <source>
        <dbReference type="ARBA" id="ARBA00035731"/>
    </source>
</evidence>
<dbReference type="SUPFAM" id="SSF51126">
    <property type="entry name" value="Pectin lyase-like"/>
    <property type="match status" value="1"/>
</dbReference>
<dbReference type="GeneID" id="5687497"/>
<proteinExistence type="evidence at protein level"/>
<keyword evidence="13" id="KW-0479">Metal-binding</keyword>
<name>Q0E5W5_9CAUD</name>
<reference evidence="11 12" key="1">
    <citation type="journal article" date="2006" name="J. Bacteriol.">
        <title>Genomic analysis of Pseudomonas aeruginosa phages LKD16 and LKA1: establishment of the phiKMV subgroup within the T7 supergroup.</title>
        <authorList>
            <person name="Ceyssens P.J."/>
            <person name="Lavigne R."/>
            <person name="Mattheus W."/>
            <person name="Chibeu A."/>
            <person name="Hertveldt K."/>
            <person name="Mast J."/>
            <person name="Robben J."/>
            <person name="Volckaert G."/>
        </authorList>
    </citation>
    <scope>NUCLEOTIDE SEQUENCE</scope>
</reference>
<dbReference type="KEGG" id="vg:5687497"/>
<dbReference type="PDB" id="4RU4">
    <property type="method" value="X-ray"/>
    <property type="resolution" value="1.90 A"/>
    <property type="chains" value="A/B/C/D/E/F=168-769"/>
</dbReference>